<accession>A0A076G831</accession>
<keyword evidence="1" id="KW-1133">Transmembrane helix</keyword>
<dbReference type="OrthoDB" id="28564at10239"/>
<feature type="transmembrane region" description="Helical" evidence="1">
    <location>
        <begin position="35"/>
        <end position="55"/>
    </location>
</feature>
<evidence type="ECO:0000313" key="3">
    <source>
        <dbReference type="Proteomes" id="UP000028961"/>
    </source>
</evidence>
<name>A0A076G831_9CAUD</name>
<keyword evidence="1" id="KW-0472">Membrane</keyword>
<reference evidence="2 3" key="1">
    <citation type="journal article" date="2015" name="Genome Announc.">
        <title>Genomic Analysis of Broad-Host-Range Enterobacteriophage Av-05.</title>
        <authorList>
            <person name="Amarillas L."/>
            <person name="Lopez-Cuevas O."/>
            <person name="Leon-Felix J."/>
            <person name="Castro-Del Campo N."/>
            <person name="Gerba C.P."/>
            <person name="Chaidez C."/>
        </authorList>
    </citation>
    <scope>NUCLEOTIDE SEQUENCE [LARGE SCALE GENOMIC DNA]</scope>
</reference>
<protein>
    <recommendedName>
        <fullName evidence="4">Transmembrane Fragile-X-F protein</fullName>
    </recommendedName>
</protein>
<sequence length="63" mass="7250">MRFLSALSILFIALKLCEIIDWSWWLVLAPLYLPWAIVVMPPLIIAVTAFVLSFLQEKDKKSS</sequence>
<dbReference type="KEGG" id="vg:22475450"/>
<keyword evidence="1" id="KW-0812">Transmembrane</keyword>
<proteinExistence type="predicted"/>
<dbReference type="Proteomes" id="UP000028961">
    <property type="component" value="Segment"/>
</dbReference>
<dbReference type="RefSeq" id="YP_009111183.1">
    <property type="nucleotide sequence ID" value="NC_025830.1"/>
</dbReference>
<evidence type="ECO:0000313" key="2">
    <source>
        <dbReference type="EMBL" id="AII27652.1"/>
    </source>
</evidence>
<gene>
    <name evidence="2" type="ORF">Av05_00109</name>
</gene>
<dbReference type="GeneID" id="22475450"/>
<keyword evidence="3" id="KW-1185">Reference proteome</keyword>
<dbReference type="EMBL" id="KM190144">
    <property type="protein sequence ID" value="AII27652.1"/>
    <property type="molecule type" value="Genomic_DNA"/>
</dbReference>
<evidence type="ECO:0008006" key="4">
    <source>
        <dbReference type="Google" id="ProtNLM"/>
    </source>
</evidence>
<evidence type="ECO:0000256" key="1">
    <source>
        <dbReference type="SAM" id="Phobius"/>
    </source>
</evidence>
<organism evidence="2 3">
    <name type="scientific">Escherichia phage Av-05</name>
    <dbReference type="NCBI Taxonomy" id="1527519"/>
    <lineage>
        <taxon>Viruses</taxon>
        <taxon>Duplodnaviria</taxon>
        <taxon>Heunggongvirae</taxon>
        <taxon>Uroviricota</taxon>
        <taxon>Caudoviricetes</taxon>
        <taxon>Vequintavirinae</taxon>
        <taxon>Avunavirus</taxon>
        <taxon>Avunavirus Av05</taxon>
    </lineage>
</organism>